<reference evidence="2" key="1">
    <citation type="journal article" date="2015" name="Nat. Genet.">
        <title>The genome and transcriptome of the zoonotic hookworm Ancylostoma ceylanicum identify infection-specific gene families.</title>
        <authorList>
            <person name="Schwarz E.M."/>
            <person name="Hu Y."/>
            <person name="Antoshechkin I."/>
            <person name="Miller M.M."/>
            <person name="Sternberg P.W."/>
            <person name="Aroian R.V."/>
        </authorList>
    </citation>
    <scope>NUCLEOTIDE SEQUENCE</scope>
    <source>
        <strain evidence="2">HY135</strain>
    </source>
</reference>
<evidence type="ECO:0000313" key="2">
    <source>
        <dbReference type="Proteomes" id="UP000024635"/>
    </source>
</evidence>
<organism evidence="1 2">
    <name type="scientific">Ancylostoma ceylanicum</name>
    <dbReference type="NCBI Taxonomy" id="53326"/>
    <lineage>
        <taxon>Eukaryota</taxon>
        <taxon>Metazoa</taxon>
        <taxon>Ecdysozoa</taxon>
        <taxon>Nematoda</taxon>
        <taxon>Chromadorea</taxon>
        <taxon>Rhabditida</taxon>
        <taxon>Rhabditina</taxon>
        <taxon>Rhabditomorpha</taxon>
        <taxon>Strongyloidea</taxon>
        <taxon>Ancylostomatidae</taxon>
        <taxon>Ancylostomatinae</taxon>
        <taxon>Ancylostoma</taxon>
    </lineage>
</organism>
<keyword evidence="2" id="KW-1185">Reference proteome</keyword>
<dbReference type="AlphaFoldDB" id="A0A016SBY7"/>
<name>A0A016SBY7_9BILA</name>
<protein>
    <submittedName>
        <fullName evidence="1">Uncharacterized protein</fullName>
    </submittedName>
</protein>
<evidence type="ECO:0000313" key="1">
    <source>
        <dbReference type="EMBL" id="EYB88183.1"/>
    </source>
</evidence>
<gene>
    <name evidence="1" type="primary">Acey_s0251.g180</name>
    <name evidence="1" type="ORF">Y032_0251g180</name>
</gene>
<dbReference type="EMBL" id="JARK01001587">
    <property type="protein sequence ID" value="EYB88183.1"/>
    <property type="molecule type" value="Genomic_DNA"/>
</dbReference>
<sequence length="76" mass="8593">MNQNEPAIIAANRNSWRELSKMLLKRTGDVRDSDSGNDAYRLPRPFDYHPSFVWSLPIHFMHVATAGGGGEVWGYS</sequence>
<dbReference type="Proteomes" id="UP000024635">
    <property type="component" value="Unassembled WGS sequence"/>
</dbReference>
<comment type="caution">
    <text evidence="1">The sequence shown here is derived from an EMBL/GenBank/DDBJ whole genome shotgun (WGS) entry which is preliminary data.</text>
</comment>
<accession>A0A016SBY7</accession>
<proteinExistence type="predicted"/>